<comment type="subcellular location">
    <subcellularLocation>
        <location evidence="1">Membrane</location>
        <topology evidence="1">Multi-pass membrane protein</topology>
    </subcellularLocation>
</comment>
<dbReference type="InterPro" id="IPR017927">
    <property type="entry name" value="FAD-bd_FR_type"/>
</dbReference>
<evidence type="ECO:0000256" key="2">
    <source>
        <dbReference type="ARBA" id="ARBA00006278"/>
    </source>
</evidence>
<proteinExistence type="inferred from homology"/>
<evidence type="ECO:0000256" key="5">
    <source>
        <dbReference type="ARBA" id="ARBA00022982"/>
    </source>
</evidence>
<evidence type="ECO:0000256" key="12">
    <source>
        <dbReference type="SAM" id="Phobius"/>
    </source>
</evidence>
<feature type="region of interest" description="Disordered" evidence="11">
    <location>
        <begin position="1"/>
        <end position="20"/>
    </location>
</feature>
<feature type="domain" description="FAD-binding FR-type" evidence="13">
    <location>
        <begin position="299"/>
        <end position="425"/>
    </location>
</feature>
<evidence type="ECO:0000256" key="4">
    <source>
        <dbReference type="ARBA" id="ARBA00022692"/>
    </source>
</evidence>
<keyword evidence="6 12" id="KW-1133">Transmembrane helix</keyword>
<keyword evidence="5" id="KW-0249">Electron transport</keyword>
<dbReference type="CDD" id="cd06186">
    <property type="entry name" value="NOX_Duox_like_FAD_NADP"/>
    <property type="match status" value="1"/>
</dbReference>
<evidence type="ECO:0000256" key="9">
    <source>
        <dbReference type="ARBA" id="ARBA00023136"/>
    </source>
</evidence>
<keyword evidence="9 12" id="KW-0472">Membrane</keyword>
<dbReference type="InterPro" id="IPR013121">
    <property type="entry name" value="Fe_red_NAD-bd_6"/>
</dbReference>
<evidence type="ECO:0000313" key="15">
    <source>
        <dbReference type="Proteomes" id="UP001556367"/>
    </source>
</evidence>
<organism evidence="14 15">
    <name type="scientific">Hohenbuehelia grisea</name>
    <dbReference type="NCBI Taxonomy" id="104357"/>
    <lineage>
        <taxon>Eukaryota</taxon>
        <taxon>Fungi</taxon>
        <taxon>Dikarya</taxon>
        <taxon>Basidiomycota</taxon>
        <taxon>Agaricomycotina</taxon>
        <taxon>Agaricomycetes</taxon>
        <taxon>Agaricomycetidae</taxon>
        <taxon>Agaricales</taxon>
        <taxon>Pleurotineae</taxon>
        <taxon>Pleurotaceae</taxon>
        <taxon>Hohenbuehelia</taxon>
    </lineage>
</organism>
<feature type="transmembrane region" description="Helical" evidence="12">
    <location>
        <begin position="126"/>
        <end position="146"/>
    </location>
</feature>
<dbReference type="InterPro" id="IPR039261">
    <property type="entry name" value="FNR_nucleotide-bd"/>
</dbReference>
<gene>
    <name evidence="14" type="ORF">HGRIS_009034</name>
</gene>
<dbReference type="Gene3D" id="3.40.50.80">
    <property type="entry name" value="Nucleotide-binding domain of ferredoxin-NADP reductase (FNR) module"/>
    <property type="match status" value="1"/>
</dbReference>
<dbReference type="PANTHER" id="PTHR32361:SF9">
    <property type="entry name" value="FERRIC REDUCTASE TRANSMEMBRANE COMPONENT 3-RELATED"/>
    <property type="match status" value="1"/>
</dbReference>
<keyword evidence="10" id="KW-0325">Glycoprotein</keyword>
<dbReference type="Pfam" id="PF01794">
    <property type="entry name" value="Ferric_reduct"/>
    <property type="match status" value="1"/>
</dbReference>
<dbReference type="SUPFAM" id="SSF52343">
    <property type="entry name" value="Ferredoxin reductase-like, C-terminal NADP-linked domain"/>
    <property type="match status" value="1"/>
</dbReference>
<protein>
    <recommendedName>
        <fullName evidence="13">FAD-binding FR-type domain-containing protein</fullName>
    </recommendedName>
</protein>
<dbReference type="SFLD" id="SFLDS00052">
    <property type="entry name" value="Ferric_Reductase_Domain"/>
    <property type="match status" value="1"/>
</dbReference>
<accession>A0ABR3J0B8</accession>
<dbReference type="PANTHER" id="PTHR32361">
    <property type="entry name" value="FERRIC/CUPRIC REDUCTASE TRANSMEMBRANE COMPONENT"/>
    <property type="match status" value="1"/>
</dbReference>
<sequence>MADVSPPPPGQAGGPPPGPPTGPPPGFYMWFVIDPQWQITFTIMWCSALGAFSLMALPAVIRAFKRCGLFSHVLGIRETSNEVSYSCISGEDTQAAVAIPPRTSRLSATRQNIVSAFSFSFTRIHLNILQIIIIAGYLAAAGYTMFKDLPLMRSSNRPAFIALAQFPVVFLFATKNSIVSFLLGPGNGYERLNYVHRWAGRGMFAGAAVHGIMHVYKANKFGAPVIGPPKPTTGVISLSLLGVLALTSLRPIRRLCYQVFLYLHILSFIGFFIAICYHAHHARPWIFPPLALYGLDQLLRLLRYRIKDATLIAVDDEMTLIRISDCDSGWEAGQHIRLRVFFAGRFFESHPLTIATAPTATSCLTNPGIVLGARACGDWTQALNNFTASERLRLAAQPRAPDAPPPLEIPAKVMVDGPYGGCSVDLGRHESVLLVAGGSGVTFTIGLLDDIVGRCAKLGRMGGERTRRVEFVWYIRSYDTIKWFSPILARIAKTASSSSLDLHMSIYITRPCVLNFSPSVPKCDIFTQKPAPRDLLQDFVGDSFNRNPTAAFDADNEKAQSPTHMQPHAGGGVAVCVSGPASLTASVANAVVRYGTVERMQTLGGISLHTESFSM</sequence>
<comment type="similarity">
    <text evidence="2">Belongs to the ferric reductase (FRE) family.</text>
</comment>
<evidence type="ECO:0000313" key="14">
    <source>
        <dbReference type="EMBL" id="KAL0948926.1"/>
    </source>
</evidence>
<keyword evidence="3" id="KW-0813">Transport</keyword>
<keyword evidence="4 12" id="KW-0812">Transmembrane</keyword>
<evidence type="ECO:0000256" key="1">
    <source>
        <dbReference type="ARBA" id="ARBA00004141"/>
    </source>
</evidence>
<dbReference type="Proteomes" id="UP001556367">
    <property type="component" value="Unassembled WGS sequence"/>
</dbReference>
<feature type="transmembrane region" description="Helical" evidence="12">
    <location>
        <begin position="37"/>
        <end position="61"/>
    </location>
</feature>
<feature type="transmembrane region" description="Helical" evidence="12">
    <location>
        <begin position="158"/>
        <end position="183"/>
    </location>
</feature>
<comment type="caution">
    <text evidence="14">The sequence shown here is derived from an EMBL/GenBank/DDBJ whole genome shotgun (WGS) entry which is preliminary data.</text>
</comment>
<evidence type="ECO:0000259" key="13">
    <source>
        <dbReference type="PROSITE" id="PS51384"/>
    </source>
</evidence>
<dbReference type="Pfam" id="PF08022">
    <property type="entry name" value="FAD_binding_8"/>
    <property type="match status" value="1"/>
</dbReference>
<dbReference type="EMBL" id="JASNQZ010000012">
    <property type="protein sequence ID" value="KAL0948926.1"/>
    <property type="molecule type" value="Genomic_DNA"/>
</dbReference>
<keyword evidence="8" id="KW-0406">Ion transport</keyword>
<reference evidence="15" key="1">
    <citation type="submission" date="2024-06" db="EMBL/GenBank/DDBJ databases">
        <title>Multi-omics analyses provide insights into the biosynthesis of the anticancer antibiotic pleurotin in Hohenbuehelia grisea.</title>
        <authorList>
            <person name="Weaver J.A."/>
            <person name="Alberti F."/>
        </authorList>
    </citation>
    <scope>NUCLEOTIDE SEQUENCE [LARGE SCALE GENOMIC DNA]</scope>
    <source>
        <strain evidence="15">T-177</strain>
    </source>
</reference>
<evidence type="ECO:0000256" key="6">
    <source>
        <dbReference type="ARBA" id="ARBA00022989"/>
    </source>
</evidence>
<evidence type="ECO:0000256" key="10">
    <source>
        <dbReference type="ARBA" id="ARBA00023180"/>
    </source>
</evidence>
<dbReference type="InterPro" id="IPR013130">
    <property type="entry name" value="Fe3_Rdtase_TM_dom"/>
</dbReference>
<feature type="transmembrane region" description="Helical" evidence="12">
    <location>
        <begin position="259"/>
        <end position="280"/>
    </location>
</feature>
<name>A0ABR3J0B8_9AGAR</name>
<dbReference type="Pfam" id="PF08030">
    <property type="entry name" value="NAD_binding_6"/>
    <property type="match status" value="1"/>
</dbReference>
<evidence type="ECO:0000256" key="7">
    <source>
        <dbReference type="ARBA" id="ARBA00023002"/>
    </source>
</evidence>
<evidence type="ECO:0000256" key="8">
    <source>
        <dbReference type="ARBA" id="ARBA00023065"/>
    </source>
</evidence>
<dbReference type="InterPro" id="IPR051410">
    <property type="entry name" value="Ferric/Cupric_Reductase"/>
</dbReference>
<keyword evidence="15" id="KW-1185">Reference proteome</keyword>
<dbReference type="InterPro" id="IPR013112">
    <property type="entry name" value="FAD-bd_8"/>
</dbReference>
<dbReference type="SFLD" id="SFLDG01168">
    <property type="entry name" value="Ferric_reductase_subgroup_(FRE"/>
    <property type="match status" value="1"/>
</dbReference>
<evidence type="ECO:0000256" key="3">
    <source>
        <dbReference type="ARBA" id="ARBA00022448"/>
    </source>
</evidence>
<evidence type="ECO:0000256" key="11">
    <source>
        <dbReference type="SAM" id="MobiDB-lite"/>
    </source>
</evidence>
<keyword evidence="7" id="KW-0560">Oxidoreductase</keyword>
<dbReference type="PROSITE" id="PS51384">
    <property type="entry name" value="FAD_FR"/>
    <property type="match status" value="1"/>
</dbReference>